<keyword evidence="2" id="KW-1185">Reference proteome</keyword>
<gene>
    <name evidence="1" type="ORF">BJ998_007873</name>
</gene>
<evidence type="ECO:0000313" key="2">
    <source>
        <dbReference type="Proteomes" id="UP000585638"/>
    </source>
</evidence>
<evidence type="ECO:0000313" key="1">
    <source>
        <dbReference type="EMBL" id="MBB5896677.1"/>
    </source>
</evidence>
<name>A0A7W9NKI6_9PSEU</name>
<dbReference type="RefSeq" id="WP_184868281.1">
    <property type="nucleotide sequence ID" value="NZ_BAAAWY010000068.1"/>
</dbReference>
<comment type="caution">
    <text evidence="1">The sequence shown here is derived from an EMBL/GenBank/DDBJ whole genome shotgun (WGS) entry which is preliminary data.</text>
</comment>
<organism evidence="1 2">
    <name type="scientific">Kutzneria kofuensis</name>
    <dbReference type="NCBI Taxonomy" id="103725"/>
    <lineage>
        <taxon>Bacteria</taxon>
        <taxon>Bacillati</taxon>
        <taxon>Actinomycetota</taxon>
        <taxon>Actinomycetes</taxon>
        <taxon>Pseudonocardiales</taxon>
        <taxon>Pseudonocardiaceae</taxon>
        <taxon>Kutzneria</taxon>
    </lineage>
</organism>
<sequence length="287" mass="31852">MFPLDGNTLERVAQRVVDIGGAGERRGFELERLLRNAGWSDVPEYDGSPRIPWLTDALADRVDNRPDIERFLCRVCDPLEYDGGMAVADAFRNELNSILEFERVVITYSGGRPVLGELTGGSEQPVYGAPPDVEQRLRALLSDQQVIDLLIDRIAQCRAAQAAGAYLLAVFGIGSFIEGLLFSALKERFPELVTAGFRGQDGRKVPASRAGLALLIDTAHEKRLIELDARNFIHPVRDFRNYIHPRQQLEHDFTPNADTVNMCWVPVNAVLNDLEESIAGQGQRAAL</sequence>
<protein>
    <submittedName>
        <fullName evidence="1">Uncharacterized protein</fullName>
    </submittedName>
</protein>
<dbReference type="AlphaFoldDB" id="A0A7W9NKI6"/>
<dbReference type="EMBL" id="JACHIR010000001">
    <property type="protein sequence ID" value="MBB5896677.1"/>
    <property type="molecule type" value="Genomic_DNA"/>
</dbReference>
<accession>A0A7W9NKI6</accession>
<reference evidence="1 2" key="1">
    <citation type="submission" date="2020-08" db="EMBL/GenBank/DDBJ databases">
        <title>Sequencing the genomes of 1000 actinobacteria strains.</title>
        <authorList>
            <person name="Klenk H.-P."/>
        </authorList>
    </citation>
    <scope>NUCLEOTIDE SEQUENCE [LARGE SCALE GENOMIC DNA]</scope>
    <source>
        <strain evidence="1 2">DSM 43851</strain>
    </source>
</reference>
<dbReference type="Proteomes" id="UP000585638">
    <property type="component" value="Unassembled WGS sequence"/>
</dbReference>
<proteinExistence type="predicted"/>